<evidence type="ECO:0000313" key="2">
    <source>
        <dbReference type="Proteomes" id="UP001207468"/>
    </source>
</evidence>
<keyword evidence="2" id="KW-1185">Reference proteome</keyword>
<sequence length="648" mass="70956">MEATLLAKAVHLEQQFLLAVLSDDEESLKEVFREQSQFSNHVNAIQATRKLDEKTARLPFQVAGSIQDITSCLLQSESISQDAQSHLNDLISEMPTNTSETSSPTVPYHPLFSHHPSDVQSTLGQHKALDAHAYRWLMHNLHNPYPPSKQLQVLGHLSGTSAAQVEIWFEEMRDVIGWTRLSREFFASSPGATVAAARRVYLERDNSMPFGVVSAFTAMKAVAETHFPERPALEGKHFNEDHDLSWTLPGMPEAPDHCMDSEGIFVPFQVDSSMAPDDFFYLSESDCDSSEEEDTTPPPAVAGCKRRLTEDILTSEDSDSARPKRYRFIEGALSEQEHAPSSDPLLKRNSARATASISVSPIDVPFNSSLHLTPPSYSIESSTSICHKRGRAEFDEGTLDEFVGLDDAFPPPIQRRKVLESASPMPSHPSCRPIAAKYHPSLNSLSSTGDLPSIPPPPSIIEPVTDTDIFSTPVTLDCNSVTSPSNNAAWISMPAYIDVPNSDFLKSNPQLPHFPDVDYHFTASSSSLDAWPSFGDLSGLPSSLISSSSSSSLYLETPTSQVIDWSSLPEFTPSVPPVISPHTSLSTTHRTVPNSQEGFLFPPFPPSCDIDQAMSLLDPSIPPSAFLSSSSSDAFADDLQIWPLYGVS</sequence>
<reference evidence="1" key="1">
    <citation type="submission" date="2021-03" db="EMBL/GenBank/DDBJ databases">
        <title>Evolutionary priming and transition to the ectomycorrhizal habit in an iconic lineage of mushroom-forming fungi: is preadaptation a requirement?</title>
        <authorList>
            <consortium name="DOE Joint Genome Institute"/>
            <person name="Looney B.P."/>
            <person name="Miyauchi S."/>
            <person name="Morin E."/>
            <person name="Drula E."/>
            <person name="Courty P.E."/>
            <person name="Chicoki N."/>
            <person name="Fauchery L."/>
            <person name="Kohler A."/>
            <person name="Kuo A."/>
            <person name="LaButti K."/>
            <person name="Pangilinan J."/>
            <person name="Lipzen A."/>
            <person name="Riley R."/>
            <person name="Andreopoulos W."/>
            <person name="He G."/>
            <person name="Johnson J."/>
            <person name="Barry K.W."/>
            <person name="Grigoriev I.V."/>
            <person name="Nagy L."/>
            <person name="Hibbett D."/>
            <person name="Henrissat B."/>
            <person name="Matheny P.B."/>
            <person name="Labbe J."/>
            <person name="Martin A.F."/>
        </authorList>
    </citation>
    <scope>NUCLEOTIDE SEQUENCE</scope>
    <source>
        <strain evidence="1">BPL698</strain>
    </source>
</reference>
<protein>
    <submittedName>
        <fullName evidence="1">Uncharacterized protein</fullName>
    </submittedName>
</protein>
<dbReference type="EMBL" id="JAGFNK010000008">
    <property type="protein sequence ID" value="KAI9512531.1"/>
    <property type="molecule type" value="Genomic_DNA"/>
</dbReference>
<accession>A0ACC0ULI8</accession>
<evidence type="ECO:0000313" key="1">
    <source>
        <dbReference type="EMBL" id="KAI9512531.1"/>
    </source>
</evidence>
<name>A0ACC0ULI8_9AGAM</name>
<dbReference type="Proteomes" id="UP001207468">
    <property type="component" value="Unassembled WGS sequence"/>
</dbReference>
<comment type="caution">
    <text evidence="1">The sequence shown here is derived from an EMBL/GenBank/DDBJ whole genome shotgun (WGS) entry which is preliminary data.</text>
</comment>
<gene>
    <name evidence="1" type="ORF">F5148DRAFT_1279648</name>
</gene>
<proteinExistence type="predicted"/>
<organism evidence="1 2">
    <name type="scientific">Russula earlei</name>
    <dbReference type="NCBI Taxonomy" id="71964"/>
    <lineage>
        <taxon>Eukaryota</taxon>
        <taxon>Fungi</taxon>
        <taxon>Dikarya</taxon>
        <taxon>Basidiomycota</taxon>
        <taxon>Agaricomycotina</taxon>
        <taxon>Agaricomycetes</taxon>
        <taxon>Russulales</taxon>
        <taxon>Russulaceae</taxon>
        <taxon>Russula</taxon>
    </lineage>
</organism>